<evidence type="ECO:0000256" key="1">
    <source>
        <dbReference type="ARBA" id="ARBA00004141"/>
    </source>
</evidence>
<dbReference type="Gene3D" id="1.20.1740.10">
    <property type="entry name" value="Amino acid/polyamine transporter I"/>
    <property type="match status" value="1"/>
</dbReference>
<comment type="subcellular location">
    <subcellularLocation>
        <location evidence="1">Membrane</location>
        <topology evidence="1">Multi-pass membrane protein</topology>
    </subcellularLocation>
</comment>
<keyword evidence="9" id="KW-1185">Reference proteome</keyword>
<evidence type="ECO:0000256" key="6">
    <source>
        <dbReference type="SAM" id="Phobius"/>
    </source>
</evidence>
<feature type="transmembrane region" description="Helical" evidence="6">
    <location>
        <begin position="249"/>
        <end position="267"/>
    </location>
</feature>
<keyword evidence="3 6" id="KW-0812">Transmembrane</keyword>
<keyword evidence="5 6" id="KW-0472">Membrane</keyword>
<dbReference type="PROSITE" id="PS00218">
    <property type="entry name" value="AMINO_ACID_PERMEASE_1"/>
    <property type="match status" value="1"/>
</dbReference>
<feature type="transmembrane region" description="Helical" evidence="6">
    <location>
        <begin position="431"/>
        <end position="451"/>
    </location>
</feature>
<dbReference type="GO" id="GO:0055085">
    <property type="term" value="P:transmembrane transport"/>
    <property type="evidence" value="ECO:0007669"/>
    <property type="project" value="InterPro"/>
</dbReference>
<evidence type="ECO:0000259" key="7">
    <source>
        <dbReference type="Pfam" id="PF00324"/>
    </source>
</evidence>
<feature type="transmembrane region" description="Helical" evidence="6">
    <location>
        <begin position="367"/>
        <end position="385"/>
    </location>
</feature>
<feature type="transmembrane region" description="Helical" evidence="6">
    <location>
        <begin position="166"/>
        <end position="188"/>
    </location>
</feature>
<dbReference type="InterPro" id="IPR004841">
    <property type="entry name" value="AA-permease/SLC12A_dom"/>
</dbReference>
<evidence type="ECO:0000256" key="4">
    <source>
        <dbReference type="ARBA" id="ARBA00022989"/>
    </source>
</evidence>
<dbReference type="STRING" id="439228.SAMN06295920_11940"/>
<feature type="transmembrane region" description="Helical" evidence="6">
    <location>
        <begin position="279"/>
        <end position="307"/>
    </location>
</feature>
<dbReference type="OrthoDB" id="5297508at2"/>
<dbReference type="Pfam" id="PF00324">
    <property type="entry name" value="AA_permease"/>
    <property type="match status" value="1"/>
</dbReference>
<evidence type="ECO:0000256" key="2">
    <source>
        <dbReference type="ARBA" id="ARBA00022448"/>
    </source>
</evidence>
<dbReference type="RefSeq" id="WP_079650895.1">
    <property type="nucleotide sequence ID" value="NZ_FUYM01000019.1"/>
</dbReference>
<dbReference type="GO" id="GO:0016020">
    <property type="term" value="C:membrane"/>
    <property type="evidence" value="ECO:0007669"/>
    <property type="project" value="UniProtKB-SubCell"/>
</dbReference>
<feature type="transmembrane region" description="Helical" evidence="6">
    <location>
        <begin position="208"/>
        <end position="228"/>
    </location>
</feature>
<keyword evidence="4 6" id="KW-1133">Transmembrane helix</keyword>
<evidence type="ECO:0000313" key="9">
    <source>
        <dbReference type="Proteomes" id="UP000189818"/>
    </source>
</evidence>
<organism evidence="8 9">
    <name type="scientific">Rhizorhabdus histidinilytica</name>
    <dbReference type="NCBI Taxonomy" id="439228"/>
    <lineage>
        <taxon>Bacteria</taxon>
        <taxon>Pseudomonadati</taxon>
        <taxon>Pseudomonadota</taxon>
        <taxon>Alphaproteobacteria</taxon>
        <taxon>Sphingomonadales</taxon>
        <taxon>Sphingomonadaceae</taxon>
        <taxon>Rhizorhabdus</taxon>
    </lineage>
</organism>
<dbReference type="InterPro" id="IPR004840">
    <property type="entry name" value="Amino_acid_permease_CS"/>
</dbReference>
<dbReference type="FunFam" id="1.20.1740.10:FF:000001">
    <property type="entry name" value="Amino acid permease"/>
    <property type="match status" value="1"/>
</dbReference>
<accession>A0A1T5GTL2</accession>
<feature type="transmembrane region" description="Helical" evidence="6">
    <location>
        <begin position="25"/>
        <end position="48"/>
    </location>
</feature>
<sequence>MDISSPNGARRREEGLERGLTRRQLTMIGIGGAIGTGLFMGSGLAIGYAGPGVLLSYLLAAVISLAVMFSLAEMAVLNPTAGSFGTHAELYISPLAGWIARWTYWAEMVILIGSEAVAVGHYLSFWVPALPVWLSILLSGGGILFVNMRAVGSFGTVEYWLSAIKVAAILAFILLGLGMVLGVGTPAIGLSNYMVDGGPLPFGLKGVWMGAMIAIFSFFGIEMIAVAAGEADDPGTAVPRAMRTLLVRLCLFYLLSIAIILAIVPWSSSGAAVVDQSPFVKVFAGFGIVGAASVMNFVVLCAALSAMNSSLYMASRMLFSLARAGDAPASFGVLNGAAVPARAALASGLGILIAAAVALLSPRAFEYMLGIALFGGLFTWMLILVTHFRFRRRVGTEGLAYRAPFFPIPQCIGLAGLLAIVAAMLFSGGIWRISVAIGVPWLLLVALIFLLRKAR</sequence>
<feature type="domain" description="Amino acid permease/ SLC12A" evidence="7">
    <location>
        <begin position="25"/>
        <end position="427"/>
    </location>
</feature>
<dbReference type="PIRSF" id="PIRSF006060">
    <property type="entry name" value="AA_transporter"/>
    <property type="match status" value="1"/>
</dbReference>
<keyword evidence="2" id="KW-0813">Transport</keyword>
<evidence type="ECO:0000256" key="5">
    <source>
        <dbReference type="ARBA" id="ARBA00023136"/>
    </source>
</evidence>
<dbReference type="EMBL" id="FUYM01000019">
    <property type="protein sequence ID" value="SKC11745.1"/>
    <property type="molecule type" value="Genomic_DNA"/>
</dbReference>
<gene>
    <name evidence="8" type="ORF">SAMN06295920_11940</name>
</gene>
<dbReference type="Proteomes" id="UP000189818">
    <property type="component" value="Unassembled WGS sequence"/>
</dbReference>
<dbReference type="PANTHER" id="PTHR43495:SF5">
    <property type="entry name" value="GAMMA-AMINOBUTYRIC ACID PERMEASE"/>
    <property type="match status" value="1"/>
</dbReference>
<reference evidence="9" key="1">
    <citation type="submission" date="2017-02" db="EMBL/GenBank/DDBJ databases">
        <authorList>
            <person name="Varghese N."/>
            <person name="Submissions S."/>
        </authorList>
    </citation>
    <scope>NUCLEOTIDE SEQUENCE [LARGE SCALE GENOMIC DNA]</scope>
    <source>
        <strain evidence="9">UM2</strain>
    </source>
</reference>
<dbReference type="GO" id="GO:0006865">
    <property type="term" value="P:amino acid transport"/>
    <property type="evidence" value="ECO:0007669"/>
    <property type="project" value="InterPro"/>
</dbReference>
<evidence type="ECO:0000313" key="8">
    <source>
        <dbReference type="EMBL" id="SKC11745.1"/>
    </source>
</evidence>
<proteinExistence type="predicted"/>
<feature type="transmembrane region" description="Helical" evidence="6">
    <location>
        <begin position="405"/>
        <end position="425"/>
    </location>
</feature>
<evidence type="ECO:0000256" key="3">
    <source>
        <dbReference type="ARBA" id="ARBA00022692"/>
    </source>
</evidence>
<dbReference type="AlphaFoldDB" id="A0A1T5GTL2"/>
<feature type="transmembrane region" description="Helical" evidence="6">
    <location>
        <begin position="125"/>
        <end position="146"/>
    </location>
</feature>
<dbReference type="PANTHER" id="PTHR43495">
    <property type="entry name" value="GABA PERMEASE"/>
    <property type="match status" value="1"/>
</dbReference>
<feature type="transmembrane region" description="Helical" evidence="6">
    <location>
        <begin position="54"/>
        <end position="76"/>
    </location>
</feature>
<name>A0A1T5GTL2_9SPHN</name>
<protein>
    <submittedName>
        <fullName evidence="8">Amino acid/polyamine/organocation transporter, APC superfamily</fullName>
    </submittedName>
</protein>